<evidence type="ECO:0000256" key="3">
    <source>
        <dbReference type="ARBA" id="ARBA00023125"/>
    </source>
</evidence>
<dbReference type="Gene3D" id="1.10.150.130">
    <property type="match status" value="1"/>
</dbReference>
<dbReference type="InterPro" id="IPR013762">
    <property type="entry name" value="Integrase-like_cat_sf"/>
</dbReference>
<keyword evidence="2" id="KW-0229">DNA integration</keyword>
<dbReference type="CDD" id="cd00801">
    <property type="entry name" value="INT_P4_C"/>
    <property type="match status" value="1"/>
</dbReference>
<dbReference type="Proteomes" id="UP001629246">
    <property type="component" value="Unassembled WGS sequence"/>
</dbReference>
<gene>
    <name evidence="6" type="ORF">PQR62_05515</name>
</gene>
<comment type="caution">
    <text evidence="6">The sequence shown here is derived from an EMBL/GenBank/DDBJ whole genome shotgun (WGS) entry which is preliminary data.</text>
</comment>
<evidence type="ECO:0000256" key="4">
    <source>
        <dbReference type="ARBA" id="ARBA00023172"/>
    </source>
</evidence>
<dbReference type="Pfam" id="PF00589">
    <property type="entry name" value="Phage_integrase"/>
    <property type="match status" value="1"/>
</dbReference>
<dbReference type="Pfam" id="PF13356">
    <property type="entry name" value="Arm-DNA-bind_3"/>
    <property type="match status" value="1"/>
</dbReference>
<dbReference type="InterPro" id="IPR038488">
    <property type="entry name" value="Integrase_DNA-bd_sf"/>
</dbReference>
<evidence type="ECO:0000313" key="6">
    <source>
        <dbReference type="EMBL" id="MFL9923707.1"/>
    </source>
</evidence>
<reference evidence="6 7" key="1">
    <citation type="journal article" date="2024" name="Chem. Sci.">
        <title>Discovery of megapolipeptins by genome mining of a Burkholderiales bacteria collection.</title>
        <authorList>
            <person name="Paulo B.S."/>
            <person name="Recchia M.J.J."/>
            <person name="Lee S."/>
            <person name="Fergusson C.H."/>
            <person name="Romanowski S.B."/>
            <person name="Hernandez A."/>
            <person name="Krull N."/>
            <person name="Liu D.Y."/>
            <person name="Cavanagh H."/>
            <person name="Bos A."/>
            <person name="Gray C.A."/>
            <person name="Murphy B.T."/>
            <person name="Linington R.G."/>
            <person name="Eustaquio A.S."/>
        </authorList>
    </citation>
    <scope>NUCLEOTIDE SEQUENCE [LARGE SCALE GENOMIC DNA]</scope>
    <source>
        <strain evidence="6 7">RL21-008-BIB-A</strain>
    </source>
</reference>
<dbReference type="PANTHER" id="PTHR30629">
    <property type="entry name" value="PROPHAGE INTEGRASE"/>
    <property type="match status" value="1"/>
</dbReference>
<name>A0ABW9A5Q4_9BURK</name>
<protein>
    <submittedName>
        <fullName evidence="6">Tyrosine-type recombinase/integrase</fullName>
    </submittedName>
</protein>
<dbReference type="InterPro" id="IPR011010">
    <property type="entry name" value="DNA_brk_join_enz"/>
</dbReference>
<evidence type="ECO:0000256" key="1">
    <source>
        <dbReference type="ARBA" id="ARBA00008857"/>
    </source>
</evidence>
<keyword evidence="3" id="KW-0238">DNA-binding</keyword>
<dbReference type="InterPro" id="IPR025166">
    <property type="entry name" value="Integrase_DNA_bind_dom"/>
</dbReference>
<dbReference type="Gene3D" id="3.30.160.390">
    <property type="entry name" value="Integrase, DNA-binding domain"/>
    <property type="match status" value="1"/>
</dbReference>
<dbReference type="Gene3D" id="1.10.443.10">
    <property type="entry name" value="Intergrase catalytic core"/>
    <property type="match status" value="1"/>
</dbReference>
<feature type="domain" description="Tyr recombinase" evidence="5">
    <location>
        <begin position="225"/>
        <end position="448"/>
    </location>
</feature>
<dbReference type="SUPFAM" id="SSF56349">
    <property type="entry name" value="DNA breaking-rejoining enzymes"/>
    <property type="match status" value="1"/>
</dbReference>
<dbReference type="PANTHER" id="PTHR30629:SF2">
    <property type="entry name" value="PROPHAGE INTEGRASE INTS-RELATED"/>
    <property type="match status" value="1"/>
</dbReference>
<evidence type="ECO:0000313" key="7">
    <source>
        <dbReference type="Proteomes" id="UP001629246"/>
    </source>
</evidence>
<accession>A0ABW9A5Q4</accession>
<sequence length="463" mass="52966">MSKITVKGLESFTIEDDGRTIREDGGLVGRVRSGPRGITVLFRYEFKLQGDKRDYALGSWPKKSLADIRSERDRLRVIVADGIDPTAAKKASRIEKQKAVETTLAEAEQTRVKNSTVRDLFEMWAKEGVARRDENKELRRHFEKDILQAVGHIELRKLTDTDIRTMLRKLLGRGVTRTAIIAFNDLGQMLRWGEKRQPWRGLLADGNPIDLVDMEILIPADYEEERDRILPPNEIRELANIFSSTTATYESAVIGTKRNQVHPIKRETQLALWICLGTLCRIGELLMARSEHIDLDAGTWFIPRSNVKGRRQEHVVYLSEFARRHFTELLELAGGSEWLFASRNKGKEETHVCVKSVSKQVGDRQTRFKNRSKPLANRRNDNSLILGDGVNGAWTPHDLRRTGATMMQKMGIPLDIIDRCQNHVIAGSKVRRHYLHHDYAEEKTDAWRKLGDSLDVLLNCTQN</sequence>
<keyword evidence="4" id="KW-0233">DNA recombination</keyword>
<dbReference type="EMBL" id="JAQQFM010000002">
    <property type="protein sequence ID" value="MFL9923707.1"/>
    <property type="molecule type" value="Genomic_DNA"/>
</dbReference>
<evidence type="ECO:0000256" key="2">
    <source>
        <dbReference type="ARBA" id="ARBA00022908"/>
    </source>
</evidence>
<dbReference type="PROSITE" id="PS51898">
    <property type="entry name" value="TYR_RECOMBINASE"/>
    <property type="match status" value="1"/>
</dbReference>
<dbReference type="RefSeq" id="WP_408155593.1">
    <property type="nucleotide sequence ID" value="NZ_JAQQFM010000002.1"/>
</dbReference>
<dbReference type="InterPro" id="IPR010998">
    <property type="entry name" value="Integrase_recombinase_N"/>
</dbReference>
<organism evidence="6 7">
    <name type="scientific">Herbaspirillum lusitanum</name>
    <dbReference type="NCBI Taxonomy" id="213312"/>
    <lineage>
        <taxon>Bacteria</taxon>
        <taxon>Pseudomonadati</taxon>
        <taxon>Pseudomonadota</taxon>
        <taxon>Betaproteobacteria</taxon>
        <taxon>Burkholderiales</taxon>
        <taxon>Oxalobacteraceae</taxon>
        <taxon>Herbaspirillum</taxon>
    </lineage>
</organism>
<evidence type="ECO:0000259" key="5">
    <source>
        <dbReference type="PROSITE" id="PS51898"/>
    </source>
</evidence>
<proteinExistence type="inferred from homology"/>
<dbReference type="InterPro" id="IPR002104">
    <property type="entry name" value="Integrase_catalytic"/>
</dbReference>
<comment type="similarity">
    <text evidence="1">Belongs to the 'phage' integrase family.</text>
</comment>
<keyword evidence="7" id="KW-1185">Reference proteome</keyword>
<dbReference type="InterPro" id="IPR050808">
    <property type="entry name" value="Phage_Integrase"/>
</dbReference>